<keyword evidence="6" id="KW-0240">DNA-directed RNA polymerase</keyword>
<dbReference type="RefSeq" id="WP_091163193.1">
    <property type="nucleotide sequence ID" value="NZ_FNCG01000002.1"/>
</dbReference>
<keyword evidence="3" id="KW-0731">Sigma factor</keyword>
<keyword evidence="5" id="KW-0804">Transcription</keyword>
<keyword evidence="2" id="KW-0805">Transcription regulation</keyword>
<protein>
    <submittedName>
        <fullName evidence="6">DNA-directed RNA polymerase specialized sigma subunit, sigma24 family</fullName>
    </submittedName>
</protein>
<dbReference type="AlphaFoldDB" id="A0A1G7RNS8"/>
<evidence type="ECO:0000313" key="7">
    <source>
        <dbReference type="Proteomes" id="UP000199705"/>
    </source>
</evidence>
<keyword evidence="7" id="KW-1185">Reference proteome</keyword>
<name>A0A1G7RNS8_9SPHI</name>
<evidence type="ECO:0000256" key="1">
    <source>
        <dbReference type="ARBA" id="ARBA00010641"/>
    </source>
</evidence>
<dbReference type="Gene3D" id="1.10.1740.10">
    <property type="match status" value="1"/>
</dbReference>
<dbReference type="GO" id="GO:0016987">
    <property type="term" value="F:sigma factor activity"/>
    <property type="evidence" value="ECO:0007669"/>
    <property type="project" value="UniProtKB-KW"/>
</dbReference>
<evidence type="ECO:0000256" key="2">
    <source>
        <dbReference type="ARBA" id="ARBA00023015"/>
    </source>
</evidence>
<evidence type="ECO:0000256" key="3">
    <source>
        <dbReference type="ARBA" id="ARBA00023082"/>
    </source>
</evidence>
<gene>
    <name evidence="6" type="ORF">SAMN05192573_102289</name>
</gene>
<dbReference type="InterPro" id="IPR013324">
    <property type="entry name" value="RNA_pol_sigma_r3/r4-like"/>
</dbReference>
<dbReference type="STRING" id="551996.SAMN05192573_102289"/>
<keyword evidence="4" id="KW-0238">DNA-binding</keyword>
<organism evidence="6 7">
    <name type="scientific">Mucilaginibacter gossypii</name>
    <dbReference type="NCBI Taxonomy" id="551996"/>
    <lineage>
        <taxon>Bacteria</taxon>
        <taxon>Pseudomonadati</taxon>
        <taxon>Bacteroidota</taxon>
        <taxon>Sphingobacteriia</taxon>
        <taxon>Sphingobacteriales</taxon>
        <taxon>Sphingobacteriaceae</taxon>
        <taxon>Mucilaginibacter</taxon>
    </lineage>
</organism>
<dbReference type="PANTHER" id="PTHR43133">
    <property type="entry name" value="RNA POLYMERASE ECF-TYPE SIGMA FACTO"/>
    <property type="match status" value="1"/>
</dbReference>
<dbReference type="InterPro" id="IPR039425">
    <property type="entry name" value="RNA_pol_sigma-70-like"/>
</dbReference>
<dbReference type="PANTHER" id="PTHR43133:SF8">
    <property type="entry name" value="RNA POLYMERASE SIGMA FACTOR HI_1459-RELATED"/>
    <property type="match status" value="1"/>
</dbReference>
<dbReference type="SUPFAM" id="SSF88946">
    <property type="entry name" value="Sigma2 domain of RNA polymerase sigma factors"/>
    <property type="match status" value="1"/>
</dbReference>
<proteinExistence type="inferred from homology"/>
<accession>A0A1G7RNS8</accession>
<reference evidence="7" key="1">
    <citation type="submission" date="2016-10" db="EMBL/GenBank/DDBJ databases">
        <authorList>
            <person name="Varghese N."/>
            <person name="Submissions S."/>
        </authorList>
    </citation>
    <scope>NUCLEOTIDE SEQUENCE [LARGE SCALE GENOMIC DNA]</scope>
    <source>
        <strain evidence="7">Gh-67</strain>
    </source>
</reference>
<comment type="similarity">
    <text evidence="1">Belongs to the sigma-70 factor family. ECF subfamily.</text>
</comment>
<dbReference type="GO" id="GO:0003677">
    <property type="term" value="F:DNA binding"/>
    <property type="evidence" value="ECO:0007669"/>
    <property type="project" value="UniProtKB-KW"/>
</dbReference>
<evidence type="ECO:0000256" key="5">
    <source>
        <dbReference type="ARBA" id="ARBA00023163"/>
    </source>
</evidence>
<dbReference type="InterPro" id="IPR013325">
    <property type="entry name" value="RNA_pol_sigma_r2"/>
</dbReference>
<dbReference type="GO" id="GO:0000428">
    <property type="term" value="C:DNA-directed RNA polymerase complex"/>
    <property type="evidence" value="ECO:0007669"/>
    <property type="project" value="UniProtKB-KW"/>
</dbReference>
<dbReference type="Gene3D" id="1.10.10.10">
    <property type="entry name" value="Winged helix-like DNA-binding domain superfamily/Winged helix DNA-binding domain"/>
    <property type="match status" value="1"/>
</dbReference>
<dbReference type="Proteomes" id="UP000199705">
    <property type="component" value="Unassembled WGS sequence"/>
</dbReference>
<dbReference type="GO" id="GO:0006352">
    <property type="term" value="P:DNA-templated transcription initiation"/>
    <property type="evidence" value="ECO:0007669"/>
    <property type="project" value="InterPro"/>
</dbReference>
<dbReference type="SUPFAM" id="SSF88659">
    <property type="entry name" value="Sigma3 and sigma4 domains of RNA polymerase sigma factors"/>
    <property type="match status" value="1"/>
</dbReference>
<dbReference type="InterPro" id="IPR036388">
    <property type="entry name" value="WH-like_DNA-bd_sf"/>
</dbReference>
<evidence type="ECO:0000313" key="6">
    <source>
        <dbReference type="EMBL" id="SDG11859.1"/>
    </source>
</evidence>
<evidence type="ECO:0000256" key="4">
    <source>
        <dbReference type="ARBA" id="ARBA00023125"/>
    </source>
</evidence>
<dbReference type="EMBL" id="FNCG01000002">
    <property type="protein sequence ID" value="SDG11859.1"/>
    <property type="molecule type" value="Genomic_DNA"/>
</dbReference>
<sequence length="143" mass="16540">MLADTDDGALLGLLHNKNTRREAFEQVLKKYQQKIYFFLRRTGLEHEVTDELVQDVFLKFWKLPNAEQESNSLIITLYRLSVARLKNSHPAGLQGLTQQEQIIVVLKTQEDFDFQEIAQIVAIPVNEVRSLFKTGIIKINDQL</sequence>